<feature type="domain" description="DUF6128" evidence="2">
    <location>
        <begin position="321"/>
        <end position="431"/>
    </location>
</feature>
<dbReference type="InterPro" id="IPR046131">
    <property type="entry name" value="DUF6128"/>
</dbReference>
<dbReference type="OrthoDB" id="9814510at2"/>
<gene>
    <name evidence="3" type="ORF">EDC18_11511</name>
</gene>
<accession>A0A4R3MDX6</accession>
<name>A0A4R3MDX6_9FIRM</name>
<evidence type="ECO:0000313" key="4">
    <source>
        <dbReference type="Proteomes" id="UP000294902"/>
    </source>
</evidence>
<protein>
    <recommendedName>
        <fullName evidence="2">DUF6128 domain-containing protein</fullName>
    </recommendedName>
</protein>
<dbReference type="Pfam" id="PF19623">
    <property type="entry name" value="DUF6128"/>
    <property type="match status" value="1"/>
</dbReference>
<dbReference type="EMBL" id="SMAL01000015">
    <property type="protein sequence ID" value="TCT11666.1"/>
    <property type="molecule type" value="Genomic_DNA"/>
</dbReference>
<sequence>MSNKYLRQYMDLNKYQYGVKKNRCGHGKIDARDDKCKIYVFLNDVEIGPNEVLKAYGFKYEKGNMIAIPLGTLEIENNSGKLKVSTQRVKVMSSPYAIEDLVGIVVVKKDYYEDDRVKDIYYGGCISEDTKINMDSFKEYGKVEKKESIVHNISQKNNKQEQESINVNKDHQNNNNPFERMYEEEERLQNDINENAIEIERPEELDNYIEDDLEGVPEEEEVPELPEEPLVPDEDDMYLVNNDINKSDVISKGKNFNNSEYKGLDLELLKREEKRYKEKWGYKEGKDDYNPVFENATPPQELLRKQLDEKELDILHNKMFSEYPKMAPFERYEDILDCIRIEPKDIATLPINIWMLMNNTFLLNGYNKYKHLILLKVEDDCNEKGYKYMLGVPGIYHKKDRFIAYLYGFNKFRCCCDTYPKPGEYGYWTIDVGNHM</sequence>
<dbReference type="AlphaFoldDB" id="A0A4R3MDX6"/>
<evidence type="ECO:0000313" key="3">
    <source>
        <dbReference type="EMBL" id="TCT11666.1"/>
    </source>
</evidence>
<evidence type="ECO:0000259" key="2">
    <source>
        <dbReference type="Pfam" id="PF19623"/>
    </source>
</evidence>
<dbReference type="RefSeq" id="WP_132254106.1">
    <property type="nucleotide sequence ID" value="NZ_SMAL01000015.1"/>
</dbReference>
<evidence type="ECO:0000256" key="1">
    <source>
        <dbReference type="SAM" id="MobiDB-lite"/>
    </source>
</evidence>
<comment type="caution">
    <text evidence="3">The sequence shown here is derived from an EMBL/GenBank/DDBJ whole genome shotgun (WGS) entry which is preliminary data.</text>
</comment>
<proteinExistence type="predicted"/>
<organism evidence="3 4">
    <name type="scientific">Natranaerovirga pectinivora</name>
    <dbReference type="NCBI Taxonomy" id="682400"/>
    <lineage>
        <taxon>Bacteria</taxon>
        <taxon>Bacillati</taxon>
        <taxon>Bacillota</taxon>
        <taxon>Clostridia</taxon>
        <taxon>Lachnospirales</taxon>
        <taxon>Natranaerovirgaceae</taxon>
        <taxon>Natranaerovirga</taxon>
    </lineage>
</organism>
<dbReference type="Proteomes" id="UP000294902">
    <property type="component" value="Unassembled WGS sequence"/>
</dbReference>
<feature type="region of interest" description="Disordered" evidence="1">
    <location>
        <begin position="156"/>
        <end position="176"/>
    </location>
</feature>
<reference evidence="3 4" key="1">
    <citation type="submission" date="2019-03" db="EMBL/GenBank/DDBJ databases">
        <title>Genomic Encyclopedia of Type Strains, Phase IV (KMG-IV): sequencing the most valuable type-strain genomes for metagenomic binning, comparative biology and taxonomic classification.</title>
        <authorList>
            <person name="Goeker M."/>
        </authorList>
    </citation>
    <scope>NUCLEOTIDE SEQUENCE [LARGE SCALE GENOMIC DNA]</scope>
    <source>
        <strain evidence="3 4">DSM 24629</strain>
    </source>
</reference>
<keyword evidence="4" id="KW-1185">Reference proteome</keyword>
<feature type="compositionally biased region" description="Basic and acidic residues" evidence="1">
    <location>
        <begin position="158"/>
        <end position="172"/>
    </location>
</feature>